<dbReference type="Pfam" id="PF07654">
    <property type="entry name" value="C1-set"/>
    <property type="match status" value="1"/>
</dbReference>
<protein>
    <recommendedName>
        <fullName evidence="2">Ig-like domain-containing protein</fullName>
    </recommendedName>
</protein>
<dbReference type="PROSITE" id="PS50835">
    <property type="entry name" value="IG_LIKE"/>
    <property type="match status" value="1"/>
</dbReference>
<dbReference type="InterPro" id="IPR036179">
    <property type="entry name" value="Ig-like_dom_sf"/>
</dbReference>
<proteinExistence type="predicted"/>
<sequence>MFNVSARDWHAHKRVSCEVKHRCSSQAQEEHIPKCRDLKPPSIKIVRPSDSDLWGSNNGTLLCLVSGFFSSDLIVNWEKAGSRLP</sequence>
<dbReference type="InterPro" id="IPR050380">
    <property type="entry name" value="Immune_Resp_Modulators"/>
</dbReference>
<dbReference type="AlphaFoldDB" id="A0A060Z8K5"/>
<evidence type="ECO:0000259" key="2">
    <source>
        <dbReference type="PROSITE" id="PS50835"/>
    </source>
</evidence>
<evidence type="ECO:0000313" key="4">
    <source>
        <dbReference type="Proteomes" id="UP000193380"/>
    </source>
</evidence>
<gene>
    <name evidence="3" type="ORF">GSONMT00051368001</name>
</gene>
<feature type="domain" description="Ig-like" evidence="2">
    <location>
        <begin position="41"/>
        <end position="85"/>
    </location>
</feature>
<reference evidence="3" key="2">
    <citation type="submission" date="2014-03" db="EMBL/GenBank/DDBJ databases">
        <authorList>
            <person name="Genoscope - CEA"/>
        </authorList>
    </citation>
    <scope>NUCLEOTIDE SEQUENCE</scope>
</reference>
<dbReference type="SUPFAM" id="SSF48726">
    <property type="entry name" value="Immunoglobulin"/>
    <property type="match status" value="1"/>
</dbReference>
<dbReference type="InterPro" id="IPR003597">
    <property type="entry name" value="Ig_C1-set"/>
</dbReference>
<evidence type="ECO:0000313" key="3">
    <source>
        <dbReference type="EMBL" id="CDQ98049.1"/>
    </source>
</evidence>
<organism evidence="3 4">
    <name type="scientific">Oncorhynchus mykiss</name>
    <name type="common">Rainbow trout</name>
    <name type="synonym">Salmo gairdneri</name>
    <dbReference type="NCBI Taxonomy" id="8022"/>
    <lineage>
        <taxon>Eukaryota</taxon>
        <taxon>Metazoa</taxon>
        <taxon>Chordata</taxon>
        <taxon>Craniata</taxon>
        <taxon>Vertebrata</taxon>
        <taxon>Euteleostomi</taxon>
        <taxon>Actinopterygii</taxon>
        <taxon>Neopterygii</taxon>
        <taxon>Teleostei</taxon>
        <taxon>Protacanthopterygii</taxon>
        <taxon>Salmoniformes</taxon>
        <taxon>Salmonidae</taxon>
        <taxon>Salmoninae</taxon>
        <taxon>Oncorhynchus</taxon>
    </lineage>
</organism>
<dbReference type="InterPro" id="IPR013783">
    <property type="entry name" value="Ig-like_fold"/>
</dbReference>
<reference evidence="3" key="1">
    <citation type="journal article" date="2014" name="Nat. Commun.">
        <title>The rainbow trout genome provides novel insights into evolution after whole-genome duplication in vertebrates.</title>
        <authorList>
            <person name="Berthelot C."/>
            <person name="Brunet F."/>
            <person name="Chalopin D."/>
            <person name="Juanchich A."/>
            <person name="Bernard M."/>
            <person name="Noel B."/>
            <person name="Bento P."/>
            <person name="Da Silva C."/>
            <person name="Labadie K."/>
            <person name="Alberti A."/>
            <person name="Aury J.M."/>
            <person name="Louis A."/>
            <person name="Dehais P."/>
            <person name="Bardou P."/>
            <person name="Montfort J."/>
            <person name="Klopp C."/>
            <person name="Cabau C."/>
            <person name="Gaspin C."/>
            <person name="Thorgaard G.H."/>
            <person name="Boussaha M."/>
            <person name="Quillet E."/>
            <person name="Guyomard R."/>
            <person name="Galiana D."/>
            <person name="Bobe J."/>
            <person name="Volff J.N."/>
            <person name="Genet C."/>
            <person name="Wincker P."/>
            <person name="Jaillon O."/>
            <person name="Roest Crollius H."/>
            <person name="Guiguen Y."/>
        </authorList>
    </citation>
    <scope>NUCLEOTIDE SEQUENCE [LARGE SCALE GENOMIC DNA]</scope>
</reference>
<name>A0A060Z8K5_ONCMY</name>
<dbReference type="PaxDb" id="8022-A0A060Z8K5"/>
<dbReference type="InterPro" id="IPR007110">
    <property type="entry name" value="Ig-like_dom"/>
</dbReference>
<dbReference type="Gene3D" id="2.60.40.10">
    <property type="entry name" value="Immunoglobulins"/>
    <property type="match status" value="1"/>
</dbReference>
<evidence type="ECO:0000256" key="1">
    <source>
        <dbReference type="ARBA" id="ARBA00023319"/>
    </source>
</evidence>
<dbReference type="EMBL" id="FR934663">
    <property type="protein sequence ID" value="CDQ98049.1"/>
    <property type="molecule type" value="Genomic_DNA"/>
</dbReference>
<dbReference type="Proteomes" id="UP000193380">
    <property type="component" value="Unassembled WGS sequence"/>
</dbReference>
<accession>A0A060Z8K5</accession>
<keyword evidence="1" id="KW-0393">Immunoglobulin domain</keyword>
<dbReference type="PANTHER" id="PTHR23411">
    <property type="entry name" value="TAPASIN"/>
    <property type="match status" value="1"/>
</dbReference>
<dbReference type="STRING" id="8022.A0A060Z8K5"/>